<dbReference type="STRING" id="3885.V7AHA6"/>
<accession>V7AHA6</accession>
<keyword evidence="1" id="KW-0472">Membrane</keyword>
<proteinExistence type="predicted"/>
<reference evidence="3" key="1">
    <citation type="journal article" date="2014" name="Nat. Genet.">
        <title>A reference genome for common bean and genome-wide analysis of dual domestications.</title>
        <authorList>
            <person name="Schmutz J."/>
            <person name="McClean P.E."/>
            <person name="Mamidi S."/>
            <person name="Wu G.A."/>
            <person name="Cannon S.B."/>
            <person name="Grimwood J."/>
            <person name="Jenkins J."/>
            <person name="Shu S."/>
            <person name="Song Q."/>
            <person name="Chavarro C."/>
            <person name="Torres-Torres M."/>
            <person name="Geffroy V."/>
            <person name="Moghaddam S.M."/>
            <person name="Gao D."/>
            <person name="Abernathy B."/>
            <person name="Barry K."/>
            <person name="Blair M."/>
            <person name="Brick M.A."/>
            <person name="Chovatia M."/>
            <person name="Gepts P."/>
            <person name="Goodstein D.M."/>
            <person name="Gonzales M."/>
            <person name="Hellsten U."/>
            <person name="Hyten D.L."/>
            <person name="Jia G."/>
            <person name="Kelly J.D."/>
            <person name="Kudrna D."/>
            <person name="Lee R."/>
            <person name="Richard M.M."/>
            <person name="Miklas P.N."/>
            <person name="Osorno J.M."/>
            <person name="Rodrigues J."/>
            <person name="Thareau V."/>
            <person name="Urrea C.A."/>
            <person name="Wang M."/>
            <person name="Yu Y."/>
            <person name="Zhang M."/>
            <person name="Wing R.A."/>
            <person name="Cregan P.B."/>
            <person name="Rokhsar D.S."/>
            <person name="Jackson S.A."/>
        </authorList>
    </citation>
    <scope>NUCLEOTIDE SEQUENCE [LARGE SCALE GENOMIC DNA]</scope>
    <source>
        <strain evidence="3">cv. G19833</strain>
    </source>
</reference>
<evidence type="ECO:0000313" key="2">
    <source>
        <dbReference type="EMBL" id="ESW05007.1"/>
    </source>
</evidence>
<keyword evidence="3" id="KW-1185">Reference proteome</keyword>
<name>V7AHA6_PHAVU</name>
<protein>
    <submittedName>
        <fullName evidence="2">Uncharacterized protein</fullName>
    </submittedName>
</protein>
<organism evidence="2 3">
    <name type="scientific">Phaseolus vulgaris</name>
    <name type="common">Kidney bean</name>
    <name type="synonym">French bean</name>
    <dbReference type="NCBI Taxonomy" id="3885"/>
    <lineage>
        <taxon>Eukaryota</taxon>
        <taxon>Viridiplantae</taxon>
        <taxon>Streptophyta</taxon>
        <taxon>Embryophyta</taxon>
        <taxon>Tracheophyta</taxon>
        <taxon>Spermatophyta</taxon>
        <taxon>Magnoliopsida</taxon>
        <taxon>eudicotyledons</taxon>
        <taxon>Gunneridae</taxon>
        <taxon>Pentapetalae</taxon>
        <taxon>rosids</taxon>
        <taxon>fabids</taxon>
        <taxon>Fabales</taxon>
        <taxon>Fabaceae</taxon>
        <taxon>Papilionoideae</taxon>
        <taxon>50 kb inversion clade</taxon>
        <taxon>NPAAA clade</taxon>
        <taxon>indigoferoid/millettioid clade</taxon>
        <taxon>Phaseoleae</taxon>
        <taxon>Phaseolus</taxon>
    </lineage>
</organism>
<dbReference type="AlphaFoldDB" id="V7AHA6"/>
<dbReference type="EMBL" id="CM002298">
    <property type="protein sequence ID" value="ESW05007.1"/>
    <property type="molecule type" value="Genomic_DNA"/>
</dbReference>
<keyword evidence="1" id="KW-1133">Transmembrane helix</keyword>
<dbReference type="Gramene" id="ESW05007">
    <property type="protein sequence ID" value="ESW05007"/>
    <property type="gene ID" value="PHAVU_011G143800g"/>
</dbReference>
<sequence>MALTPIILLRHTKDEKDLFDIMDDWLWRDCFVFVGWSSLLLFSCTYFALEGWFTGSTFVTSWYTHSLAPNNK</sequence>
<dbReference type="Proteomes" id="UP000000226">
    <property type="component" value="Chromosome 11"/>
</dbReference>
<gene>
    <name evidence="2" type="ORF">PHAVU_011G143800g</name>
</gene>
<dbReference type="OrthoDB" id="1393820at2759"/>
<dbReference type="SUPFAM" id="SSF81483">
    <property type="entry name" value="Bacterial photosystem II reaction centre, L and M subunits"/>
    <property type="match status" value="1"/>
</dbReference>
<dbReference type="GO" id="GO:0009772">
    <property type="term" value="P:photosynthetic electron transport in photosystem II"/>
    <property type="evidence" value="ECO:0007669"/>
    <property type="project" value="InterPro"/>
</dbReference>
<keyword evidence="1" id="KW-0812">Transmembrane</keyword>
<evidence type="ECO:0000313" key="3">
    <source>
        <dbReference type="Proteomes" id="UP000000226"/>
    </source>
</evidence>
<dbReference type="OMA" id="CTYFALE"/>
<evidence type="ECO:0000256" key="1">
    <source>
        <dbReference type="SAM" id="Phobius"/>
    </source>
</evidence>
<feature type="transmembrane region" description="Helical" evidence="1">
    <location>
        <begin position="25"/>
        <end position="49"/>
    </location>
</feature>
<dbReference type="InterPro" id="IPR036854">
    <property type="entry name" value="Photo_II_D1/D2_sf"/>
</dbReference>